<evidence type="ECO:0000313" key="2">
    <source>
        <dbReference type="EMBL" id="ETJ27053.1"/>
    </source>
</evidence>
<dbReference type="EMBL" id="AZMM01017126">
    <property type="protein sequence ID" value="ETJ27053.1"/>
    <property type="molecule type" value="Genomic_DNA"/>
</dbReference>
<dbReference type="GO" id="GO:0003677">
    <property type="term" value="F:DNA binding"/>
    <property type="evidence" value="ECO:0007669"/>
    <property type="project" value="InterPro"/>
</dbReference>
<proteinExistence type="predicted"/>
<evidence type="ECO:0000259" key="1">
    <source>
        <dbReference type="PROSITE" id="PS50930"/>
    </source>
</evidence>
<reference evidence="2" key="1">
    <citation type="submission" date="2013-12" db="EMBL/GenBank/DDBJ databases">
        <title>A Varibaculum cambriense genome reconstructed from a premature infant gut community with otherwise low bacterial novelty that shifts toward anaerobic metabolism during the third week of life.</title>
        <authorList>
            <person name="Brown C.T."/>
            <person name="Sharon I."/>
            <person name="Thomas B.C."/>
            <person name="Castelle C.J."/>
            <person name="Morowitz M.J."/>
            <person name="Banfield J.F."/>
        </authorList>
    </citation>
    <scope>NUCLEOTIDE SEQUENCE</scope>
</reference>
<comment type="caution">
    <text evidence="2">The sequence shown here is derived from an EMBL/GenBank/DDBJ whole genome shotgun (WGS) entry which is preliminary data.</text>
</comment>
<dbReference type="Gene3D" id="2.40.50.1020">
    <property type="entry name" value="LytTr DNA-binding domain"/>
    <property type="match status" value="1"/>
</dbReference>
<dbReference type="AlphaFoldDB" id="W1X9V8"/>
<accession>W1X9V8</accession>
<feature type="non-terminal residue" evidence="2">
    <location>
        <position position="1"/>
    </location>
</feature>
<protein>
    <submittedName>
        <fullName evidence="2">Response regulator protein BlpR</fullName>
    </submittedName>
</protein>
<dbReference type="PROSITE" id="PS50930">
    <property type="entry name" value="HTH_LYTTR"/>
    <property type="match status" value="1"/>
</dbReference>
<name>W1X9V8_9ZZZZ</name>
<dbReference type="InterPro" id="IPR007492">
    <property type="entry name" value="LytTR_DNA-bd_dom"/>
</dbReference>
<gene>
    <name evidence="2" type="ORF">Q604_UNBC17126G0001</name>
</gene>
<sequence length="64" mass="7461">LSDILEQEKRLYKCHRSFVVNPANIARIEKKERILYFPNGATCLIARTKLKGLLEVVAALHRRR</sequence>
<feature type="domain" description="HTH LytTR-type" evidence="1">
    <location>
        <begin position="1"/>
        <end position="59"/>
    </location>
</feature>
<organism evidence="2">
    <name type="scientific">human gut metagenome</name>
    <dbReference type="NCBI Taxonomy" id="408170"/>
    <lineage>
        <taxon>unclassified sequences</taxon>
        <taxon>metagenomes</taxon>
        <taxon>organismal metagenomes</taxon>
    </lineage>
</organism>
<dbReference type="Pfam" id="PF04397">
    <property type="entry name" value="LytTR"/>
    <property type="match status" value="1"/>
</dbReference>